<organism evidence="1 2">
    <name type="scientific">Cryobacterium mannosilyticum</name>
    <dbReference type="NCBI Taxonomy" id="1259190"/>
    <lineage>
        <taxon>Bacteria</taxon>
        <taxon>Bacillati</taxon>
        <taxon>Actinomycetota</taxon>
        <taxon>Actinomycetes</taxon>
        <taxon>Micrococcales</taxon>
        <taxon>Microbacteriaceae</taxon>
        <taxon>Cryobacterium</taxon>
    </lineage>
</organism>
<dbReference type="GO" id="GO:0006355">
    <property type="term" value="P:regulation of DNA-templated transcription"/>
    <property type="evidence" value="ECO:0007669"/>
    <property type="project" value="InterPro"/>
</dbReference>
<dbReference type="Gene3D" id="3.20.20.70">
    <property type="entry name" value="Aldolase class I"/>
    <property type="match status" value="1"/>
</dbReference>
<gene>
    <name evidence="1" type="ORF">E3O32_04425</name>
</gene>
<name>A0A4R8WD49_9MICO</name>
<dbReference type="Pfam" id="PF04309">
    <property type="entry name" value="G3P_antiterm"/>
    <property type="match status" value="1"/>
</dbReference>
<proteinExistence type="predicted"/>
<dbReference type="AlphaFoldDB" id="A0A4R8WD49"/>
<protein>
    <submittedName>
        <fullName evidence="1">Glycerol-3-phosphate responsive antiterminator</fullName>
    </submittedName>
</protein>
<evidence type="ECO:0000313" key="1">
    <source>
        <dbReference type="EMBL" id="TFC06461.1"/>
    </source>
</evidence>
<dbReference type="GO" id="GO:0006071">
    <property type="term" value="P:glycerol metabolic process"/>
    <property type="evidence" value="ECO:0007669"/>
    <property type="project" value="InterPro"/>
</dbReference>
<dbReference type="PANTHER" id="PTHR35787:SF1">
    <property type="entry name" value="GLYCEROL UPTAKE OPERON ANTITERMINATOR REGULATORY PROTEIN"/>
    <property type="match status" value="1"/>
</dbReference>
<dbReference type="PANTHER" id="PTHR35787">
    <property type="entry name" value="GLYCEROL UPTAKE OPERON ANTITERMINATOR REGULATORY PROTEIN"/>
    <property type="match status" value="1"/>
</dbReference>
<dbReference type="InterPro" id="IPR013785">
    <property type="entry name" value="Aldolase_TIM"/>
</dbReference>
<comment type="caution">
    <text evidence="1">The sequence shown here is derived from an EMBL/GenBank/DDBJ whole genome shotgun (WGS) entry which is preliminary data.</text>
</comment>
<sequence length="191" mass="20339">MADESSRISDVMSLHPVIASIKDEDGLRAVLRAPCPVVFVLFGSVMTIQGIVATLKNAEKTVFVDVDLLDGFSSKPIAVDFLKAHTQTDGVLSSKTIMVKAAKAAGLMAVHRLFLVDSLSYNNVSKQVKISEPDAIMILPGCMPRVLSWVRADTNLPLIAGGLVCDKEDVMAALNAGANAIASSNRGVWLM</sequence>
<dbReference type="Proteomes" id="UP000297643">
    <property type="component" value="Unassembled WGS sequence"/>
</dbReference>
<dbReference type="InterPro" id="IPR006699">
    <property type="entry name" value="GlpP"/>
</dbReference>
<dbReference type="PIRSF" id="PIRSF016897">
    <property type="entry name" value="GlpP"/>
    <property type="match status" value="1"/>
</dbReference>
<accession>A0A4R8WD49</accession>
<evidence type="ECO:0000313" key="2">
    <source>
        <dbReference type="Proteomes" id="UP000297643"/>
    </source>
</evidence>
<dbReference type="EMBL" id="SOFM01000010">
    <property type="protein sequence ID" value="TFC06461.1"/>
    <property type="molecule type" value="Genomic_DNA"/>
</dbReference>
<keyword evidence="2" id="KW-1185">Reference proteome</keyword>
<dbReference type="SUPFAM" id="SSF110391">
    <property type="entry name" value="GlpP-like"/>
    <property type="match status" value="1"/>
</dbReference>
<reference evidence="1 2" key="1">
    <citation type="submission" date="2019-03" db="EMBL/GenBank/DDBJ databases">
        <title>Genomics of glacier-inhabiting Cryobacterium strains.</title>
        <authorList>
            <person name="Liu Q."/>
            <person name="Xin Y.-H."/>
        </authorList>
    </citation>
    <scope>NUCLEOTIDE SEQUENCE [LARGE SCALE GENOMIC DNA]</scope>
    <source>
        <strain evidence="1 2">RHLT2-21</strain>
    </source>
</reference>